<proteinExistence type="predicted"/>
<reference evidence="1" key="1">
    <citation type="submission" date="2020-05" db="EMBL/GenBank/DDBJ databases">
        <title>Large-scale comparative analyses of tick genomes elucidate their genetic diversity and vector capacities.</title>
        <authorList>
            <person name="Jia N."/>
            <person name="Wang J."/>
            <person name="Shi W."/>
            <person name="Du L."/>
            <person name="Sun Y."/>
            <person name="Zhan W."/>
            <person name="Jiang J."/>
            <person name="Wang Q."/>
            <person name="Zhang B."/>
            <person name="Ji P."/>
            <person name="Sakyi L.B."/>
            <person name="Cui X."/>
            <person name="Yuan T."/>
            <person name="Jiang B."/>
            <person name="Yang W."/>
            <person name="Lam T.T.-Y."/>
            <person name="Chang Q."/>
            <person name="Ding S."/>
            <person name="Wang X."/>
            <person name="Zhu J."/>
            <person name="Ruan X."/>
            <person name="Zhao L."/>
            <person name="Wei J."/>
            <person name="Que T."/>
            <person name="Du C."/>
            <person name="Cheng J."/>
            <person name="Dai P."/>
            <person name="Han X."/>
            <person name="Huang E."/>
            <person name="Gao Y."/>
            <person name="Liu J."/>
            <person name="Shao H."/>
            <person name="Ye R."/>
            <person name="Li L."/>
            <person name="Wei W."/>
            <person name="Wang X."/>
            <person name="Wang C."/>
            <person name="Yang T."/>
            <person name="Huo Q."/>
            <person name="Li W."/>
            <person name="Guo W."/>
            <person name="Chen H."/>
            <person name="Zhou L."/>
            <person name="Ni X."/>
            <person name="Tian J."/>
            <person name="Zhou Y."/>
            <person name="Sheng Y."/>
            <person name="Liu T."/>
            <person name="Pan Y."/>
            <person name="Xia L."/>
            <person name="Li J."/>
            <person name="Zhao F."/>
            <person name="Cao W."/>
        </authorList>
    </citation>
    <scope>NUCLEOTIDE SEQUENCE</scope>
    <source>
        <strain evidence="1">Hyas-2018</strain>
    </source>
</reference>
<evidence type="ECO:0000313" key="1">
    <source>
        <dbReference type="EMBL" id="KAH6931695.1"/>
    </source>
</evidence>
<dbReference type="Proteomes" id="UP000821845">
    <property type="component" value="Chromosome 5"/>
</dbReference>
<sequence length="284" mass="30554">MAPNHRQSVLGFMHPSPVAGVVQDPAVDDVVAAVLWARDNAETFGADPKQLVLVGRGSGAYLLSMASNSLPNNTALRAFYHGIVYGSLLPFDPEDSNEPYLSLASALQCNITEAKGENVPTWLPCFRAAPVDDLVRAAQKFTDFPLRFAPRVDNASLRASPAGRTRTVIAGSDVADTRDFWLHRILPLAQRDGNASTLEALLDYTLNVFNLPSAVKSLIKSQLKITSVEELPLKLALAISTCATLRVATAATEGYHYLLDSNVSSVSLQPPMGIQQVAQFVSHG</sequence>
<comment type="caution">
    <text evidence="1">The sequence shown here is derived from an EMBL/GenBank/DDBJ whole genome shotgun (WGS) entry which is preliminary data.</text>
</comment>
<organism evidence="1 2">
    <name type="scientific">Hyalomma asiaticum</name>
    <name type="common">Tick</name>
    <dbReference type="NCBI Taxonomy" id="266040"/>
    <lineage>
        <taxon>Eukaryota</taxon>
        <taxon>Metazoa</taxon>
        <taxon>Ecdysozoa</taxon>
        <taxon>Arthropoda</taxon>
        <taxon>Chelicerata</taxon>
        <taxon>Arachnida</taxon>
        <taxon>Acari</taxon>
        <taxon>Parasitiformes</taxon>
        <taxon>Ixodida</taxon>
        <taxon>Ixodoidea</taxon>
        <taxon>Ixodidae</taxon>
        <taxon>Hyalomminae</taxon>
        <taxon>Hyalomma</taxon>
    </lineage>
</organism>
<name>A0ACB7SAQ1_HYAAI</name>
<keyword evidence="2" id="KW-1185">Reference proteome</keyword>
<gene>
    <name evidence="1" type="ORF">HPB50_027241</name>
</gene>
<accession>A0ACB7SAQ1</accession>
<protein>
    <submittedName>
        <fullName evidence="1">Uncharacterized protein</fullName>
    </submittedName>
</protein>
<dbReference type="EMBL" id="CM023485">
    <property type="protein sequence ID" value="KAH6931695.1"/>
    <property type="molecule type" value="Genomic_DNA"/>
</dbReference>
<evidence type="ECO:0000313" key="2">
    <source>
        <dbReference type="Proteomes" id="UP000821845"/>
    </source>
</evidence>